<evidence type="ECO:0000256" key="14">
    <source>
        <dbReference type="ARBA" id="ARBA00049494"/>
    </source>
</evidence>
<dbReference type="CDD" id="cd02064">
    <property type="entry name" value="FAD_synthetase_N"/>
    <property type="match status" value="1"/>
</dbReference>
<dbReference type="InterPro" id="IPR023468">
    <property type="entry name" value="Riboflavin_kinase"/>
</dbReference>
<evidence type="ECO:0000256" key="3">
    <source>
        <dbReference type="ARBA" id="ARBA00005201"/>
    </source>
</evidence>
<evidence type="ECO:0000256" key="9">
    <source>
        <dbReference type="ARBA" id="ARBA00022777"/>
    </source>
</evidence>
<name>A0A0D6J9P6_9HYPH</name>
<dbReference type="RefSeq" id="WP_046475443.1">
    <property type="nucleotide sequence ID" value="NZ_LN829118.1"/>
</dbReference>
<evidence type="ECO:0000256" key="6">
    <source>
        <dbReference type="ARBA" id="ARBA00022679"/>
    </source>
</evidence>
<dbReference type="InterPro" id="IPR023465">
    <property type="entry name" value="Riboflavin_kinase_dom_sf"/>
</dbReference>
<keyword evidence="9 15" id="KW-0418">Kinase</keyword>
<dbReference type="GO" id="GO:0003919">
    <property type="term" value="F:FMN adenylyltransferase activity"/>
    <property type="evidence" value="ECO:0007669"/>
    <property type="project" value="UniProtKB-UniRule"/>
</dbReference>
<comment type="similarity">
    <text evidence="15">Belongs to the ribF family.</text>
</comment>
<dbReference type="AlphaFoldDB" id="A0A0D6J9P6"/>
<dbReference type="GO" id="GO:0008531">
    <property type="term" value="F:riboflavin kinase activity"/>
    <property type="evidence" value="ECO:0007669"/>
    <property type="project" value="UniProtKB-UniRule"/>
</dbReference>
<comment type="pathway">
    <text evidence="3 15">Cofactor biosynthesis; FMN biosynthesis; FMN from riboflavin (ATP route): step 1/1.</text>
</comment>
<dbReference type="NCBIfam" id="NF004160">
    <property type="entry name" value="PRK05627.1-3"/>
    <property type="match status" value="1"/>
</dbReference>
<dbReference type="Pfam" id="PF01687">
    <property type="entry name" value="Flavokinase"/>
    <property type="match status" value="1"/>
</dbReference>
<organism evidence="17 18">
    <name type="scientific">Candidatus Filomicrobium marinum</name>
    <dbReference type="NCBI Taxonomy" id="1608628"/>
    <lineage>
        <taxon>Bacteria</taxon>
        <taxon>Pseudomonadati</taxon>
        <taxon>Pseudomonadota</taxon>
        <taxon>Alphaproteobacteria</taxon>
        <taxon>Hyphomicrobiales</taxon>
        <taxon>Hyphomicrobiaceae</taxon>
        <taxon>Filomicrobium</taxon>
    </lineage>
</organism>
<dbReference type="Pfam" id="PF06574">
    <property type="entry name" value="FAD_syn"/>
    <property type="match status" value="1"/>
</dbReference>
<evidence type="ECO:0000256" key="13">
    <source>
        <dbReference type="ARBA" id="ARBA00047880"/>
    </source>
</evidence>
<dbReference type="Gene3D" id="2.40.30.30">
    <property type="entry name" value="Riboflavin kinase-like"/>
    <property type="match status" value="1"/>
</dbReference>
<dbReference type="PIRSF" id="PIRSF004491">
    <property type="entry name" value="FAD_Synth"/>
    <property type="match status" value="1"/>
</dbReference>
<keyword evidence="4 15" id="KW-0285">Flavoprotein</keyword>
<comment type="catalytic activity">
    <reaction evidence="13 15">
        <text>riboflavin + ATP = FMN + ADP + H(+)</text>
        <dbReference type="Rhea" id="RHEA:14357"/>
        <dbReference type="ChEBI" id="CHEBI:15378"/>
        <dbReference type="ChEBI" id="CHEBI:30616"/>
        <dbReference type="ChEBI" id="CHEBI:57986"/>
        <dbReference type="ChEBI" id="CHEBI:58210"/>
        <dbReference type="ChEBI" id="CHEBI:456216"/>
        <dbReference type="EC" id="2.7.1.26"/>
    </reaction>
</comment>
<evidence type="ECO:0000256" key="1">
    <source>
        <dbReference type="ARBA" id="ARBA00002121"/>
    </source>
</evidence>
<dbReference type="SUPFAM" id="SSF52374">
    <property type="entry name" value="Nucleotidylyl transferase"/>
    <property type="match status" value="1"/>
</dbReference>
<dbReference type="GO" id="GO:0009231">
    <property type="term" value="P:riboflavin biosynthetic process"/>
    <property type="evidence" value="ECO:0007669"/>
    <property type="project" value="InterPro"/>
</dbReference>
<dbReference type="InterPro" id="IPR015864">
    <property type="entry name" value="FAD_synthase"/>
</dbReference>
<gene>
    <name evidence="17" type="primary">ribF</name>
    <name evidence="17" type="ORF">YBN1229_v1_0142</name>
</gene>
<dbReference type="Proteomes" id="UP000033187">
    <property type="component" value="Chromosome 1"/>
</dbReference>
<dbReference type="PANTHER" id="PTHR22749:SF6">
    <property type="entry name" value="RIBOFLAVIN KINASE"/>
    <property type="match status" value="1"/>
</dbReference>
<dbReference type="GO" id="GO:0006747">
    <property type="term" value="P:FAD biosynthetic process"/>
    <property type="evidence" value="ECO:0007669"/>
    <property type="project" value="UniProtKB-UniRule"/>
</dbReference>
<proteinExistence type="inferred from homology"/>
<evidence type="ECO:0000256" key="8">
    <source>
        <dbReference type="ARBA" id="ARBA00022741"/>
    </source>
</evidence>
<sequence>MLVVHGSLPVPDVARGAVLAIGNFDGVHRGHKALLAEAVKTAKALSRKAGAVIFEPQPREFFHPEEAHFRLTPLSEKLRLLELFGLDLVAVLDFNAELAGLSADQFVETILVRTYDVAHVVIGYDFRFGKARAGTPESLCQAGEKHGFGVSVINQQAEEGEVFSSTAIRLHLAQGDVRGAAHALGHWWRVAAPVISGQKLGTELGFPTANVELPRGTALRHGIYAARVVIGDEIHDGAAYFGTRPSADDGPVRLEVFILDFQGDLYDREIAIEFVDFIREDKRFETFDALKAQIVEDCVQARAILSAVREKPPII</sequence>
<evidence type="ECO:0000313" key="18">
    <source>
        <dbReference type="Proteomes" id="UP000033187"/>
    </source>
</evidence>
<dbReference type="OrthoDB" id="9803667at2"/>
<keyword evidence="5 15" id="KW-0288">FMN</keyword>
<keyword evidence="18" id="KW-1185">Reference proteome</keyword>
<dbReference type="Gene3D" id="3.40.50.620">
    <property type="entry name" value="HUPs"/>
    <property type="match status" value="1"/>
</dbReference>
<keyword evidence="11 15" id="KW-0067">ATP-binding</keyword>
<comment type="function">
    <text evidence="1">Catalyzes the phosphorylation of riboflavin to FMN followed by the adenylation of FMN to FAD.</text>
</comment>
<dbReference type="UniPathway" id="UPA00277">
    <property type="reaction ID" value="UER00407"/>
</dbReference>
<dbReference type="EC" id="2.7.7.2" evidence="15"/>
<dbReference type="NCBIfam" id="NF004162">
    <property type="entry name" value="PRK05627.1-5"/>
    <property type="match status" value="1"/>
</dbReference>
<evidence type="ECO:0000256" key="11">
    <source>
        <dbReference type="ARBA" id="ARBA00022840"/>
    </source>
</evidence>
<comment type="pathway">
    <text evidence="2 15">Cofactor biosynthesis; FAD biosynthesis; FAD from FMN: step 1/1.</text>
</comment>
<dbReference type="EMBL" id="LN829119">
    <property type="protein sequence ID" value="CPR14951.1"/>
    <property type="molecule type" value="Genomic_DNA"/>
</dbReference>
<feature type="domain" description="Riboflavin kinase" evidence="16">
    <location>
        <begin position="183"/>
        <end position="306"/>
    </location>
</feature>
<dbReference type="GO" id="GO:0005524">
    <property type="term" value="F:ATP binding"/>
    <property type="evidence" value="ECO:0007669"/>
    <property type="project" value="UniProtKB-UniRule"/>
</dbReference>
<dbReference type="SMART" id="SM00904">
    <property type="entry name" value="Flavokinase"/>
    <property type="match status" value="1"/>
</dbReference>
<dbReference type="KEGG" id="fiy:BN1229_v1_0142"/>
<protein>
    <recommendedName>
        <fullName evidence="15">Riboflavin biosynthesis protein</fullName>
    </recommendedName>
    <domain>
        <recommendedName>
            <fullName evidence="15">Riboflavin kinase</fullName>
            <ecNumber evidence="15">2.7.1.26</ecNumber>
        </recommendedName>
        <alternativeName>
            <fullName evidence="15">Flavokinase</fullName>
        </alternativeName>
    </domain>
    <domain>
        <recommendedName>
            <fullName evidence="15">FMN adenylyltransferase</fullName>
            <ecNumber evidence="15">2.7.7.2</ecNumber>
        </recommendedName>
        <alternativeName>
            <fullName evidence="15">FAD pyrophosphorylase</fullName>
        </alternativeName>
        <alternativeName>
            <fullName evidence="15">FAD synthase</fullName>
        </alternativeName>
    </domain>
</protein>
<keyword evidence="7 15" id="KW-0548">Nucleotidyltransferase</keyword>
<dbReference type="InterPro" id="IPR002606">
    <property type="entry name" value="Riboflavin_kinase_bac"/>
</dbReference>
<evidence type="ECO:0000256" key="5">
    <source>
        <dbReference type="ARBA" id="ARBA00022643"/>
    </source>
</evidence>
<evidence type="ECO:0000256" key="10">
    <source>
        <dbReference type="ARBA" id="ARBA00022827"/>
    </source>
</evidence>
<evidence type="ECO:0000256" key="4">
    <source>
        <dbReference type="ARBA" id="ARBA00022630"/>
    </source>
</evidence>
<dbReference type="InterPro" id="IPR014729">
    <property type="entry name" value="Rossmann-like_a/b/a_fold"/>
</dbReference>
<evidence type="ECO:0000256" key="15">
    <source>
        <dbReference type="PIRNR" id="PIRNR004491"/>
    </source>
</evidence>
<dbReference type="UniPathway" id="UPA00276">
    <property type="reaction ID" value="UER00406"/>
</dbReference>
<reference evidence="18" key="1">
    <citation type="submission" date="2015-02" db="EMBL/GenBank/DDBJ databases">
        <authorList>
            <person name="Chooi Y.-H."/>
        </authorList>
    </citation>
    <scope>NUCLEOTIDE SEQUENCE [LARGE SCALE GENOMIC DNA]</scope>
    <source>
        <strain evidence="18">strain Y</strain>
    </source>
</reference>
<dbReference type="KEGG" id="fil:BN1229_v1_0138"/>
<dbReference type="PANTHER" id="PTHR22749">
    <property type="entry name" value="RIBOFLAVIN KINASE/FMN ADENYLYLTRANSFERASE"/>
    <property type="match status" value="1"/>
</dbReference>
<accession>A0A0D6J9P6</accession>
<evidence type="ECO:0000256" key="12">
    <source>
        <dbReference type="ARBA" id="ARBA00023268"/>
    </source>
</evidence>
<keyword evidence="10 15" id="KW-0274">FAD</keyword>
<evidence type="ECO:0000259" key="16">
    <source>
        <dbReference type="SMART" id="SM00904"/>
    </source>
</evidence>
<dbReference type="InterPro" id="IPR015865">
    <property type="entry name" value="Riboflavin_kinase_bac/euk"/>
</dbReference>
<dbReference type="FunFam" id="3.40.50.620:FF:000021">
    <property type="entry name" value="Riboflavin biosynthesis protein"/>
    <property type="match status" value="1"/>
</dbReference>
<evidence type="ECO:0000256" key="2">
    <source>
        <dbReference type="ARBA" id="ARBA00004726"/>
    </source>
</evidence>
<evidence type="ECO:0000313" key="17">
    <source>
        <dbReference type="EMBL" id="CPR14951.1"/>
    </source>
</evidence>
<dbReference type="GO" id="GO:0009398">
    <property type="term" value="P:FMN biosynthetic process"/>
    <property type="evidence" value="ECO:0007669"/>
    <property type="project" value="UniProtKB-UniRule"/>
</dbReference>
<dbReference type="NCBIfam" id="TIGR00083">
    <property type="entry name" value="ribF"/>
    <property type="match status" value="1"/>
</dbReference>
<dbReference type="EC" id="2.7.1.26" evidence="15"/>
<keyword evidence="6 15" id="KW-0808">Transferase</keyword>
<evidence type="ECO:0000256" key="7">
    <source>
        <dbReference type="ARBA" id="ARBA00022695"/>
    </source>
</evidence>
<keyword evidence="12" id="KW-0511">Multifunctional enzyme</keyword>
<comment type="catalytic activity">
    <reaction evidence="14 15">
        <text>FMN + ATP + H(+) = FAD + diphosphate</text>
        <dbReference type="Rhea" id="RHEA:17237"/>
        <dbReference type="ChEBI" id="CHEBI:15378"/>
        <dbReference type="ChEBI" id="CHEBI:30616"/>
        <dbReference type="ChEBI" id="CHEBI:33019"/>
        <dbReference type="ChEBI" id="CHEBI:57692"/>
        <dbReference type="ChEBI" id="CHEBI:58210"/>
        <dbReference type="EC" id="2.7.7.2"/>
    </reaction>
</comment>
<dbReference type="NCBIfam" id="NF004159">
    <property type="entry name" value="PRK05627.1-2"/>
    <property type="match status" value="1"/>
</dbReference>
<keyword evidence="8 15" id="KW-0547">Nucleotide-binding</keyword>
<dbReference type="SUPFAM" id="SSF82114">
    <property type="entry name" value="Riboflavin kinase-like"/>
    <property type="match status" value="1"/>
</dbReference>